<sequence length="177" mass="18964">MNASIGVVLLYSGGVIDLRVVEEFLNTLDERTFSRHGVPHKGADTLSAWVSTHQVADREAAAKLRASLRAALAGEGSAAEAIAAFPLRLEAFADGRLRIGSPVADPALGVIAVAVAHAVADGSWQRLRLCAAPDCRWAFYDASRGGAGRWCSMEVCGNRHKTRSYRSRRLADSFVEA</sequence>
<evidence type="ECO:0000313" key="3">
    <source>
        <dbReference type="Proteomes" id="UP000249341"/>
    </source>
</evidence>
<name>A0A327Z2B9_9ACTN</name>
<accession>A0A327Z2B9</accession>
<dbReference type="EMBL" id="QLMJ01000028">
    <property type="protein sequence ID" value="RAK26267.1"/>
    <property type="molecule type" value="Genomic_DNA"/>
</dbReference>
<dbReference type="SUPFAM" id="SSF160904">
    <property type="entry name" value="Jann2411-like"/>
    <property type="match status" value="1"/>
</dbReference>
<dbReference type="InterPro" id="IPR010852">
    <property type="entry name" value="ABATE"/>
</dbReference>
<keyword evidence="3" id="KW-1185">Reference proteome</keyword>
<dbReference type="Pfam" id="PF11706">
    <property type="entry name" value="zf-CGNR"/>
    <property type="match status" value="1"/>
</dbReference>
<dbReference type="InterPro" id="IPR021005">
    <property type="entry name" value="Znf_CGNR"/>
</dbReference>
<evidence type="ECO:0000259" key="1">
    <source>
        <dbReference type="Pfam" id="PF11706"/>
    </source>
</evidence>
<dbReference type="PANTHER" id="PTHR35525">
    <property type="entry name" value="BLL6575 PROTEIN"/>
    <property type="match status" value="1"/>
</dbReference>
<proteinExistence type="predicted"/>
<dbReference type="Proteomes" id="UP000249341">
    <property type="component" value="Unassembled WGS sequence"/>
</dbReference>
<gene>
    <name evidence="2" type="ORF">B0I29_128117</name>
</gene>
<evidence type="ECO:0000313" key="2">
    <source>
        <dbReference type="EMBL" id="RAK26267.1"/>
    </source>
</evidence>
<organism evidence="2 3">
    <name type="scientific">Actinoplanes lutulentus</name>
    <dbReference type="NCBI Taxonomy" id="1287878"/>
    <lineage>
        <taxon>Bacteria</taxon>
        <taxon>Bacillati</taxon>
        <taxon>Actinomycetota</taxon>
        <taxon>Actinomycetes</taxon>
        <taxon>Micromonosporales</taxon>
        <taxon>Micromonosporaceae</taxon>
        <taxon>Actinoplanes</taxon>
    </lineage>
</organism>
<reference evidence="2 3" key="1">
    <citation type="submission" date="2018-06" db="EMBL/GenBank/DDBJ databases">
        <title>Genomic Encyclopedia of Type Strains, Phase III (KMG-III): the genomes of soil and plant-associated and newly described type strains.</title>
        <authorList>
            <person name="Whitman W."/>
        </authorList>
    </citation>
    <scope>NUCLEOTIDE SEQUENCE [LARGE SCALE GENOMIC DNA]</scope>
    <source>
        <strain evidence="2 3">CGMCC 4.7090</strain>
    </source>
</reference>
<feature type="domain" description="Zinc finger CGNR" evidence="1">
    <location>
        <begin position="126"/>
        <end position="169"/>
    </location>
</feature>
<dbReference type="PANTHER" id="PTHR35525:SF3">
    <property type="entry name" value="BLL6575 PROTEIN"/>
    <property type="match status" value="1"/>
</dbReference>
<dbReference type="InterPro" id="IPR023286">
    <property type="entry name" value="ABATE_dom_sf"/>
</dbReference>
<comment type="caution">
    <text evidence="2">The sequence shown here is derived from an EMBL/GenBank/DDBJ whole genome shotgun (WGS) entry which is preliminary data.</text>
</comment>
<protein>
    <submittedName>
        <fullName evidence="2">Putative RNA-binding Zn ribbon-like protein</fullName>
    </submittedName>
</protein>
<dbReference type="Gene3D" id="1.10.3300.10">
    <property type="entry name" value="Jann2411-like domain"/>
    <property type="match status" value="1"/>
</dbReference>
<dbReference type="AlphaFoldDB" id="A0A327Z2B9"/>